<organism evidence="2 3">
    <name type="scientific">Aeromicrobium flavum</name>
    <dbReference type="NCBI Taxonomy" id="416568"/>
    <lineage>
        <taxon>Bacteria</taxon>
        <taxon>Bacillati</taxon>
        <taxon>Actinomycetota</taxon>
        <taxon>Actinomycetes</taxon>
        <taxon>Propionibacteriales</taxon>
        <taxon>Nocardioidaceae</taxon>
        <taxon>Aeromicrobium</taxon>
    </lineage>
</organism>
<dbReference type="SUPFAM" id="SSF47413">
    <property type="entry name" value="lambda repressor-like DNA-binding domains"/>
    <property type="match status" value="1"/>
</dbReference>
<dbReference type="InterPro" id="IPR010982">
    <property type="entry name" value="Lambda_DNA-bd_dom_sf"/>
</dbReference>
<evidence type="ECO:0000259" key="1">
    <source>
        <dbReference type="PROSITE" id="PS50943"/>
    </source>
</evidence>
<evidence type="ECO:0000313" key="3">
    <source>
        <dbReference type="Proteomes" id="UP000321769"/>
    </source>
</evidence>
<comment type="caution">
    <text evidence="2">The sequence shown here is derived from an EMBL/GenBank/DDBJ whole genome shotgun (WGS) entry which is preliminary data.</text>
</comment>
<feature type="domain" description="HTH cro/C1-type" evidence="1">
    <location>
        <begin position="52"/>
        <end position="111"/>
    </location>
</feature>
<dbReference type="SMART" id="SM00530">
    <property type="entry name" value="HTH_XRE"/>
    <property type="match status" value="1"/>
</dbReference>
<accession>A0A512HRW8</accession>
<dbReference type="Pfam" id="PF13560">
    <property type="entry name" value="HTH_31"/>
    <property type="match status" value="1"/>
</dbReference>
<reference evidence="2 3" key="1">
    <citation type="submission" date="2019-07" db="EMBL/GenBank/DDBJ databases">
        <title>Whole genome shotgun sequence of Aeromicrobium flavum NBRC 107625.</title>
        <authorList>
            <person name="Hosoyama A."/>
            <person name="Uohara A."/>
            <person name="Ohji S."/>
            <person name="Ichikawa N."/>
        </authorList>
    </citation>
    <scope>NUCLEOTIDE SEQUENCE [LARGE SCALE GENOMIC DNA]</scope>
    <source>
        <strain evidence="2 3">NBRC 107625</strain>
    </source>
</reference>
<gene>
    <name evidence="2" type="ORF">AFL01nite_05240</name>
</gene>
<protein>
    <recommendedName>
        <fullName evidence="1">HTH cro/C1-type domain-containing protein</fullName>
    </recommendedName>
</protein>
<dbReference type="GO" id="GO:0003677">
    <property type="term" value="F:DNA binding"/>
    <property type="evidence" value="ECO:0007669"/>
    <property type="project" value="InterPro"/>
</dbReference>
<dbReference type="CDD" id="cd00093">
    <property type="entry name" value="HTH_XRE"/>
    <property type="match status" value="1"/>
</dbReference>
<sequence>MVRVKPTDEEWDMTTAAELEEFFATNQRKLEADREAAAEKYRQLDVEIGARVRKLREDRRVSRKELAAGLALSGHDLSESSIADIERGARGLRVSEAVLLGNIFGVPISYFVEQTDDIDRAKAAELLAVAEHLRERAARLLGED</sequence>
<dbReference type="InterPro" id="IPR001387">
    <property type="entry name" value="Cro/C1-type_HTH"/>
</dbReference>
<dbReference type="OrthoDB" id="4158323at2"/>
<dbReference type="EMBL" id="BJZQ01000001">
    <property type="protein sequence ID" value="GEO88197.1"/>
    <property type="molecule type" value="Genomic_DNA"/>
</dbReference>
<evidence type="ECO:0000313" key="2">
    <source>
        <dbReference type="EMBL" id="GEO88197.1"/>
    </source>
</evidence>
<dbReference type="PROSITE" id="PS50943">
    <property type="entry name" value="HTH_CROC1"/>
    <property type="match status" value="1"/>
</dbReference>
<dbReference type="AlphaFoldDB" id="A0A512HRW8"/>
<dbReference type="Gene3D" id="1.10.260.40">
    <property type="entry name" value="lambda repressor-like DNA-binding domains"/>
    <property type="match status" value="1"/>
</dbReference>
<dbReference type="Proteomes" id="UP000321769">
    <property type="component" value="Unassembled WGS sequence"/>
</dbReference>
<keyword evidence="3" id="KW-1185">Reference proteome</keyword>
<name>A0A512HRW8_9ACTN</name>
<proteinExistence type="predicted"/>